<evidence type="ECO:0000256" key="4">
    <source>
        <dbReference type="ARBA" id="ARBA00022806"/>
    </source>
</evidence>
<dbReference type="Pfam" id="PF00580">
    <property type="entry name" value="UvrD-helicase"/>
    <property type="match status" value="1"/>
</dbReference>
<dbReference type="Proteomes" id="UP000649345">
    <property type="component" value="Unassembled WGS sequence"/>
</dbReference>
<dbReference type="InterPro" id="IPR014017">
    <property type="entry name" value="DNA_helicase_UvrD-like_C"/>
</dbReference>
<evidence type="ECO:0000256" key="9">
    <source>
        <dbReference type="ARBA" id="ARBA00034808"/>
    </source>
</evidence>
<comment type="catalytic activity">
    <reaction evidence="8">
        <text>Couples ATP hydrolysis with the unwinding of duplex DNA by translocating in the 3'-5' direction.</text>
        <dbReference type="EC" id="5.6.2.4"/>
    </reaction>
</comment>
<dbReference type="PROSITE" id="PS51217">
    <property type="entry name" value="UVRD_HELICASE_CTER"/>
    <property type="match status" value="1"/>
</dbReference>
<name>A0A923LEV7_9FIRM</name>
<dbReference type="Gene3D" id="1.10.486.10">
    <property type="entry name" value="PCRA, domain 4"/>
    <property type="match status" value="1"/>
</dbReference>
<dbReference type="PANTHER" id="PTHR11070">
    <property type="entry name" value="UVRD / RECB / PCRA DNA HELICASE FAMILY MEMBER"/>
    <property type="match status" value="1"/>
</dbReference>
<evidence type="ECO:0000256" key="8">
    <source>
        <dbReference type="ARBA" id="ARBA00034617"/>
    </source>
</evidence>
<dbReference type="PROSITE" id="PS51198">
    <property type="entry name" value="UVRD_HELICASE_ATP_BIND"/>
    <property type="match status" value="1"/>
</dbReference>
<organism evidence="14 15">
    <name type="scientific">Anaerosacchariphilus hominis</name>
    <dbReference type="NCBI Taxonomy" id="2763017"/>
    <lineage>
        <taxon>Bacteria</taxon>
        <taxon>Bacillati</taxon>
        <taxon>Bacillota</taxon>
        <taxon>Clostridia</taxon>
        <taxon>Lachnospirales</taxon>
        <taxon>Lachnospiraceae</taxon>
        <taxon>Anaerosacchariphilus</taxon>
    </lineage>
</organism>
<evidence type="ECO:0000313" key="14">
    <source>
        <dbReference type="EMBL" id="MBC5661003.1"/>
    </source>
</evidence>
<dbReference type="GO" id="GO:0000725">
    <property type="term" value="P:recombinational repair"/>
    <property type="evidence" value="ECO:0007669"/>
    <property type="project" value="TreeGrafter"/>
</dbReference>
<dbReference type="CDD" id="cd17932">
    <property type="entry name" value="DEXQc_UvrD"/>
    <property type="match status" value="1"/>
</dbReference>
<feature type="domain" description="UvrD-like helicase C-terminal" evidence="13">
    <location>
        <begin position="260"/>
        <end position="526"/>
    </location>
</feature>
<gene>
    <name evidence="14" type="ORF">H8S44_14670</name>
</gene>
<evidence type="ECO:0000256" key="6">
    <source>
        <dbReference type="ARBA" id="ARBA00023125"/>
    </source>
</evidence>
<feature type="domain" description="UvrD-like helicase ATP-binding" evidence="12">
    <location>
        <begin position="1"/>
        <end position="259"/>
    </location>
</feature>
<dbReference type="Gene3D" id="3.40.50.300">
    <property type="entry name" value="P-loop containing nucleotide triphosphate hydrolases"/>
    <property type="match status" value="2"/>
</dbReference>
<keyword evidence="4 11" id="KW-0347">Helicase</keyword>
<feature type="binding site" evidence="11">
    <location>
        <begin position="5"/>
        <end position="12"/>
    </location>
    <ligand>
        <name>ATP</name>
        <dbReference type="ChEBI" id="CHEBI:30616"/>
    </ligand>
</feature>
<reference evidence="14" key="1">
    <citation type="submission" date="2020-08" db="EMBL/GenBank/DDBJ databases">
        <title>Genome public.</title>
        <authorList>
            <person name="Liu C."/>
            <person name="Sun Q."/>
        </authorList>
    </citation>
    <scope>NUCLEOTIDE SEQUENCE</scope>
    <source>
        <strain evidence="14">NSJ-68</strain>
    </source>
</reference>
<evidence type="ECO:0000256" key="3">
    <source>
        <dbReference type="ARBA" id="ARBA00022801"/>
    </source>
</evidence>
<dbReference type="AlphaFoldDB" id="A0A923LEV7"/>
<dbReference type="GO" id="GO:0003677">
    <property type="term" value="F:DNA binding"/>
    <property type="evidence" value="ECO:0007669"/>
    <property type="project" value="UniProtKB-KW"/>
</dbReference>
<dbReference type="PANTHER" id="PTHR11070:SF2">
    <property type="entry name" value="ATP-DEPENDENT DNA HELICASE SRS2"/>
    <property type="match status" value="1"/>
</dbReference>
<dbReference type="InterPro" id="IPR013986">
    <property type="entry name" value="DExx_box_DNA_helicase_dom_sf"/>
</dbReference>
<dbReference type="CDD" id="cd18807">
    <property type="entry name" value="SF1_C_UvrD"/>
    <property type="match status" value="1"/>
</dbReference>
<comment type="caution">
    <text evidence="14">The sequence shown here is derived from an EMBL/GenBank/DDBJ whole genome shotgun (WGS) entry which is preliminary data.</text>
</comment>
<dbReference type="GO" id="GO:0016787">
    <property type="term" value="F:hydrolase activity"/>
    <property type="evidence" value="ECO:0007669"/>
    <property type="project" value="UniProtKB-UniRule"/>
</dbReference>
<dbReference type="Gene3D" id="1.10.10.160">
    <property type="match status" value="1"/>
</dbReference>
<evidence type="ECO:0000256" key="2">
    <source>
        <dbReference type="ARBA" id="ARBA00022741"/>
    </source>
</evidence>
<dbReference type="InterPro" id="IPR000212">
    <property type="entry name" value="DNA_helicase_UvrD/REP"/>
</dbReference>
<evidence type="ECO:0000256" key="10">
    <source>
        <dbReference type="ARBA" id="ARBA00048988"/>
    </source>
</evidence>
<dbReference type="InterPro" id="IPR027417">
    <property type="entry name" value="P-loop_NTPase"/>
</dbReference>
<accession>A0A923LEV7</accession>
<comment type="similarity">
    <text evidence="1">Belongs to the helicase family. UvrD subfamily.</text>
</comment>
<dbReference type="GO" id="GO:0005524">
    <property type="term" value="F:ATP binding"/>
    <property type="evidence" value="ECO:0007669"/>
    <property type="project" value="UniProtKB-UniRule"/>
</dbReference>
<keyword evidence="7" id="KW-0413">Isomerase</keyword>
<dbReference type="EC" id="5.6.2.4" evidence="9"/>
<keyword evidence="2 11" id="KW-0547">Nucleotide-binding</keyword>
<sequence>MLVLAGPGSGKTMVLTWRVRYLTEVCHIHPGEILVITFTKAAAREMKERYLKLTNSSSTAVSFGTFHAVFFQILKLAYGYGADNILREEQKYQFLREAVYKQKLEPDDEAELIGSIAAEISKVKNDRMNLQEYKAASCDTKSFTAIFNEYDNRLRRSNQIDFDDMLVYCYELLKERKDILGAWQRKFRYILVDEFQDINRLQYDIVRMLAAPENNLFIVGDDDQSIYRFRGAKPEIMLHFEEDYPKAERVLLDMNYRCSQPIVEGACRVIEHNRQRFAKKIQAKNQQGPPILHHQFRDQDEEYACVIDKIKTYREKGGSYRDVAILFRTNTQPRKLVEELISEGIPFRMRDTLPNLYDHWIVKDVFAYLHMARDLKKGMVKRSDFLQVMNRPRRYLGRECLEDELVSWEALLTWYDDKPWVCERIEKLEKDLKMCGMLSPTGALHYIRNIIGYEEYLKEYADYKGRKPEDLLGILDELRELAAGFKSLEEWEARITAIRAELLRQAKEREQNTDGVSLSTMHSSKGLEYRIVFLIDANEGITPHKRVLFEEDMEEERRLFYVAMTRAKELLYVFSVKKLYGKKADRSRFVDELLDE</sequence>
<keyword evidence="15" id="KW-1185">Reference proteome</keyword>
<protein>
    <recommendedName>
        <fullName evidence="9">DNA 3'-5' helicase</fullName>
        <ecNumber evidence="9">5.6.2.4</ecNumber>
    </recommendedName>
</protein>
<dbReference type="InterPro" id="IPR014016">
    <property type="entry name" value="UvrD-like_ATP-bd"/>
</dbReference>
<evidence type="ECO:0000256" key="7">
    <source>
        <dbReference type="ARBA" id="ARBA00023235"/>
    </source>
</evidence>
<evidence type="ECO:0000256" key="11">
    <source>
        <dbReference type="PROSITE-ProRule" id="PRU00560"/>
    </source>
</evidence>
<dbReference type="EMBL" id="JACOOR010000009">
    <property type="protein sequence ID" value="MBC5661003.1"/>
    <property type="molecule type" value="Genomic_DNA"/>
</dbReference>
<evidence type="ECO:0000259" key="13">
    <source>
        <dbReference type="PROSITE" id="PS51217"/>
    </source>
</evidence>
<evidence type="ECO:0000313" key="15">
    <source>
        <dbReference type="Proteomes" id="UP000649345"/>
    </source>
</evidence>
<keyword evidence="5 11" id="KW-0067">ATP-binding</keyword>
<dbReference type="GO" id="GO:0043138">
    <property type="term" value="F:3'-5' DNA helicase activity"/>
    <property type="evidence" value="ECO:0007669"/>
    <property type="project" value="UniProtKB-EC"/>
</dbReference>
<evidence type="ECO:0000259" key="12">
    <source>
        <dbReference type="PROSITE" id="PS51198"/>
    </source>
</evidence>
<comment type="catalytic activity">
    <reaction evidence="10">
        <text>ATP + H2O = ADP + phosphate + H(+)</text>
        <dbReference type="Rhea" id="RHEA:13065"/>
        <dbReference type="ChEBI" id="CHEBI:15377"/>
        <dbReference type="ChEBI" id="CHEBI:15378"/>
        <dbReference type="ChEBI" id="CHEBI:30616"/>
        <dbReference type="ChEBI" id="CHEBI:43474"/>
        <dbReference type="ChEBI" id="CHEBI:456216"/>
        <dbReference type="EC" id="5.6.2.4"/>
    </reaction>
</comment>
<proteinExistence type="inferred from homology"/>
<dbReference type="SUPFAM" id="SSF52540">
    <property type="entry name" value="P-loop containing nucleoside triphosphate hydrolases"/>
    <property type="match status" value="1"/>
</dbReference>
<dbReference type="Pfam" id="PF13361">
    <property type="entry name" value="UvrD_C"/>
    <property type="match status" value="1"/>
</dbReference>
<keyword evidence="6" id="KW-0238">DNA-binding</keyword>
<evidence type="ECO:0000256" key="5">
    <source>
        <dbReference type="ARBA" id="ARBA00022840"/>
    </source>
</evidence>
<evidence type="ECO:0000256" key="1">
    <source>
        <dbReference type="ARBA" id="ARBA00009922"/>
    </source>
</evidence>
<keyword evidence="3 11" id="KW-0378">Hydrolase</keyword>